<dbReference type="PANTHER" id="PTHR33336:SF3">
    <property type="entry name" value="ABM DOMAIN-CONTAINING PROTEIN"/>
    <property type="match status" value="1"/>
</dbReference>
<evidence type="ECO:0000313" key="3">
    <source>
        <dbReference type="Proteomes" id="UP000187735"/>
    </source>
</evidence>
<dbReference type="OrthoDB" id="287932at2"/>
<dbReference type="InterPro" id="IPR011008">
    <property type="entry name" value="Dimeric_a/b-barrel"/>
</dbReference>
<dbReference type="KEGG" id="fmr:Fuma_03517"/>
<dbReference type="InterPro" id="IPR050744">
    <property type="entry name" value="AI-2_Isomerase_LsrG"/>
</dbReference>
<evidence type="ECO:0000259" key="1">
    <source>
        <dbReference type="PROSITE" id="PS51725"/>
    </source>
</evidence>
<keyword evidence="2" id="KW-0503">Monooxygenase</keyword>
<dbReference type="EMBL" id="CP017641">
    <property type="protein sequence ID" value="APZ93899.1"/>
    <property type="molecule type" value="Genomic_DNA"/>
</dbReference>
<dbReference type="RefSeq" id="WP_077025289.1">
    <property type="nucleotide sequence ID" value="NZ_CP017641.1"/>
</dbReference>
<accession>A0A1P8WIL3</accession>
<protein>
    <submittedName>
        <fullName evidence="2">Putative quinol monooxygenase YgiN</fullName>
        <ecNumber evidence="2">1.-.-.-</ecNumber>
    </submittedName>
</protein>
<dbReference type="Pfam" id="PF03992">
    <property type="entry name" value="ABM"/>
    <property type="match status" value="1"/>
</dbReference>
<dbReference type="PROSITE" id="PS51725">
    <property type="entry name" value="ABM"/>
    <property type="match status" value="1"/>
</dbReference>
<dbReference type="GO" id="GO:0004497">
    <property type="term" value="F:monooxygenase activity"/>
    <property type="evidence" value="ECO:0007669"/>
    <property type="project" value="UniProtKB-KW"/>
</dbReference>
<dbReference type="Proteomes" id="UP000187735">
    <property type="component" value="Chromosome"/>
</dbReference>
<dbReference type="GO" id="GO:0005829">
    <property type="term" value="C:cytosol"/>
    <property type="evidence" value="ECO:0007669"/>
    <property type="project" value="TreeGrafter"/>
</dbReference>
<name>A0A1P8WIL3_9PLAN</name>
<keyword evidence="3" id="KW-1185">Reference proteome</keyword>
<organism evidence="2 3">
    <name type="scientific">Fuerstiella marisgermanici</name>
    <dbReference type="NCBI Taxonomy" id="1891926"/>
    <lineage>
        <taxon>Bacteria</taxon>
        <taxon>Pseudomonadati</taxon>
        <taxon>Planctomycetota</taxon>
        <taxon>Planctomycetia</taxon>
        <taxon>Planctomycetales</taxon>
        <taxon>Planctomycetaceae</taxon>
        <taxon>Fuerstiella</taxon>
    </lineage>
</organism>
<feature type="domain" description="ABM" evidence="1">
    <location>
        <begin position="2"/>
        <end position="98"/>
    </location>
</feature>
<dbReference type="Gene3D" id="3.30.70.100">
    <property type="match status" value="1"/>
</dbReference>
<dbReference type="SUPFAM" id="SSF54909">
    <property type="entry name" value="Dimeric alpha+beta barrel"/>
    <property type="match status" value="1"/>
</dbReference>
<sequence length="101" mass="11577">MIIVIATITCRPGTRSDFLNEFYKIVPDVLREKGCIEYAPTIDATTGLDNQHLDENRVTIVEKWETVDDLKLHFTAPHMMTYRPKVKDFVVGSELRVLEPA</sequence>
<dbReference type="AlphaFoldDB" id="A0A1P8WIL3"/>
<dbReference type="PANTHER" id="PTHR33336">
    <property type="entry name" value="QUINOL MONOOXYGENASE YGIN-RELATED"/>
    <property type="match status" value="1"/>
</dbReference>
<keyword evidence="2" id="KW-0560">Oxidoreductase</keyword>
<dbReference type="STRING" id="1891926.Fuma_03517"/>
<dbReference type="InterPro" id="IPR007138">
    <property type="entry name" value="ABM_dom"/>
</dbReference>
<proteinExistence type="predicted"/>
<dbReference type="EC" id="1.-.-.-" evidence="2"/>
<gene>
    <name evidence="2" type="primary">ygiN</name>
    <name evidence="2" type="ORF">Fuma_03517</name>
</gene>
<reference evidence="2 3" key="1">
    <citation type="journal article" date="2016" name="Front. Microbiol.">
        <title>Fuerstia marisgermanicae gen. nov., sp. nov., an Unusual Member of the Phylum Planctomycetes from the German Wadden Sea.</title>
        <authorList>
            <person name="Kohn T."/>
            <person name="Heuer A."/>
            <person name="Jogler M."/>
            <person name="Vollmers J."/>
            <person name="Boedeker C."/>
            <person name="Bunk B."/>
            <person name="Rast P."/>
            <person name="Borchert D."/>
            <person name="Glockner I."/>
            <person name="Freese H.M."/>
            <person name="Klenk H.P."/>
            <person name="Overmann J."/>
            <person name="Kaster A.K."/>
            <person name="Rohde M."/>
            <person name="Wiegand S."/>
            <person name="Jogler C."/>
        </authorList>
    </citation>
    <scope>NUCLEOTIDE SEQUENCE [LARGE SCALE GENOMIC DNA]</scope>
    <source>
        <strain evidence="2 3">NH11</strain>
    </source>
</reference>
<evidence type="ECO:0000313" key="2">
    <source>
        <dbReference type="EMBL" id="APZ93899.1"/>
    </source>
</evidence>